<dbReference type="Gene3D" id="1.10.10.10">
    <property type="entry name" value="Winged helix-like DNA-binding domain superfamily/Winged helix DNA-binding domain"/>
    <property type="match status" value="1"/>
</dbReference>
<evidence type="ECO:0000259" key="3">
    <source>
        <dbReference type="PROSITE" id="PS50039"/>
    </source>
</evidence>
<evidence type="ECO:0000313" key="5">
    <source>
        <dbReference type="Proteomes" id="UP000275846"/>
    </source>
</evidence>
<evidence type="ECO:0000256" key="1">
    <source>
        <dbReference type="ARBA" id="ARBA00023125"/>
    </source>
</evidence>
<keyword evidence="1 2" id="KW-0238">DNA-binding</keyword>
<keyword evidence="2" id="KW-0539">Nucleus</keyword>
<dbReference type="SUPFAM" id="SSF46785">
    <property type="entry name" value="Winged helix' DNA-binding domain"/>
    <property type="match status" value="1"/>
</dbReference>
<dbReference type="PRINTS" id="PR00053">
    <property type="entry name" value="FORKHEAD"/>
</dbReference>
<evidence type="ECO:0000313" key="6">
    <source>
        <dbReference type="WBParaSite" id="SSLN_0000908801-mRNA-1"/>
    </source>
</evidence>
<feature type="DNA-binding region" description="Fork-head" evidence="2">
    <location>
        <begin position="291"/>
        <end position="340"/>
    </location>
</feature>
<keyword evidence="5" id="KW-1185">Reference proteome</keyword>
<dbReference type="InterPro" id="IPR001766">
    <property type="entry name" value="Fork_head_dom"/>
</dbReference>
<reference evidence="4 5" key="2">
    <citation type="submission" date="2018-11" db="EMBL/GenBank/DDBJ databases">
        <authorList>
            <consortium name="Pathogen Informatics"/>
        </authorList>
    </citation>
    <scope>NUCLEOTIDE SEQUENCE [LARGE SCALE GENOMIC DNA]</scope>
    <source>
        <strain evidence="4 5">NST_G2</strain>
    </source>
</reference>
<feature type="domain" description="Fork-head" evidence="3">
    <location>
        <begin position="291"/>
        <end position="340"/>
    </location>
</feature>
<protein>
    <submittedName>
        <fullName evidence="6">Fork-head domain-containing protein</fullName>
    </submittedName>
</protein>
<dbReference type="EMBL" id="UYSU01034832">
    <property type="protein sequence ID" value="VDL95136.1"/>
    <property type="molecule type" value="Genomic_DNA"/>
</dbReference>
<name>A0A183SX03_SCHSO</name>
<dbReference type="InterPro" id="IPR036390">
    <property type="entry name" value="WH_DNA-bd_sf"/>
</dbReference>
<dbReference type="GO" id="GO:0000981">
    <property type="term" value="F:DNA-binding transcription factor activity, RNA polymerase II-specific"/>
    <property type="evidence" value="ECO:0007669"/>
    <property type="project" value="TreeGrafter"/>
</dbReference>
<dbReference type="PANTHER" id="PTHR46805:SF1">
    <property type="entry name" value="FORKHEAD BOX PROTEIN J1"/>
    <property type="match status" value="1"/>
</dbReference>
<sequence length="349" mass="39516">MNQQTSDFLAKKLRQNWLTRAQELKASKDQEDDDSLTNLAWLQNINLTKMAVPGTPLSPSWPSSDNLLNADTNIKEVSLKTCGGRAIRNTLELYRQHCSNHGFSARGSHSSRTPTAARQTYLPDYQATFDPLRPATRQPSPWWKAKSHRTFCRTRGSAHTRLKFPLGMRNIFANYQLARPLVKGLTPVSTYSALTPATCYHFPNPPAPTTQTFVTMASTPEHTFPVQAADSDFLEQGRPVGALEGNYLHETASFEQDHISVDKFSLTCTLPTIDDIDPEERQMFRRNQSARPPYSYTILIYMSMEATKKTKITLNEIYAWIAENFAFYRNSEPTWKVSQRCASHCLAGL</sequence>
<dbReference type="OrthoDB" id="10029558at2759"/>
<dbReference type="STRING" id="70667.A0A183SX03"/>
<evidence type="ECO:0000256" key="2">
    <source>
        <dbReference type="PROSITE-ProRule" id="PRU00089"/>
    </source>
</evidence>
<evidence type="ECO:0000313" key="4">
    <source>
        <dbReference type="EMBL" id="VDL95136.1"/>
    </source>
</evidence>
<comment type="subcellular location">
    <subcellularLocation>
        <location evidence="2">Nucleus</location>
    </subcellularLocation>
</comment>
<reference evidence="6" key="1">
    <citation type="submission" date="2016-06" db="UniProtKB">
        <authorList>
            <consortium name="WormBaseParasite"/>
        </authorList>
    </citation>
    <scope>IDENTIFICATION</scope>
</reference>
<dbReference type="WBParaSite" id="SSLN_0000908801-mRNA-1">
    <property type="protein sequence ID" value="SSLN_0000908801-mRNA-1"/>
    <property type="gene ID" value="SSLN_0000908801"/>
</dbReference>
<dbReference type="InterPro" id="IPR036388">
    <property type="entry name" value="WH-like_DNA-bd_sf"/>
</dbReference>
<dbReference type="Proteomes" id="UP000275846">
    <property type="component" value="Unassembled WGS sequence"/>
</dbReference>
<dbReference type="AlphaFoldDB" id="A0A183SX03"/>
<dbReference type="PANTHER" id="PTHR46805">
    <property type="entry name" value="FORKHEAD BOX PROTEIN J1"/>
    <property type="match status" value="1"/>
</dbReference>
<proteinExistence type="predicted"/>
<dbReference type="PROSITE" id="PS50039">
    <property type="entry name" value="FORK_HEAD_3"/>
    <property type="match status" value="1"/>
</dbReference>
<dbReference type="SMART" id="SM00339">
    <property type="entry name" value="FH"/>
    <property type="match status" value="1"/>
</dbReference>
<dbReference type="GO" id="GO:0005634">
    <property type="term" value="C:nucleus"/>
    <property type="evidence" value="ECO:0007669"/>
    <property type="project" value="UniProtKB-SubCell"/>
</dbReference>
<dbReference type="Pfam" id="PF00250">
    <property type="entry name" value="Forkhead"/>
    <property type="match status" value="1"/>
</dbReference>
<accession>A0A183SX03</accession>
<organism evidence="6">
    <name type="scientific">Schistocephalus solidus</name>
    <name type="common">Tapeworm</name>
    <dbReference type="NCBI Taxonomy" id="70667"/>
    <lineage>
        <taxon>Eukaryota</taxon>
        <taxon>Metazoa</taxon>
        <taxon>Spiralia</taxon>
        <taxon>Lophotrochozoa</taxon>
        <taxon>Platyhelminthes</taxon>
        <taxon>Cestoda</taxon>
        <taxon>Eucestoda</taxon>
        <taxon>Diphyllobothriidea</taxon>
        <taxon>Diphyllobothriidae</taxon>
        <taxon>Schistocephalus</taxon>
    </lineage>
</organism>
<dbReference type="InterPro" id="IPR047513">
    <property type="entry name" value="FOXJ1"/>
</dbReference>
<gene>
    <name evidence="4" type="ORF">SSLN_LOCUS8751</name>
</gene>
<dbReference type="GO" id="GO:0000978">
    <property type="term" value="F:RNA polymerase II cis-regulatory region sequence-specific DNA binding"/>
    <property type="evidence" value="ECO:0007669"/>
    <property type="project" value="TreeGrafter"/>
</dbReference>